<reference evidence="1 2" key="1">
    <citation type="submission" date="2016-01" db="EMBL/GenBank/DDBJ databases">
        <title>Annotation of Pseudomonas oryzihabitans USDA-ARS-USMARC-56511.</title>
        <authorList>
            <person name="Harhay G.P."/>
            <person name="Harhay D.M."/>
            <person name="Smith T.P.L."/>
            <person name="Bono J.L."/>
            <person name="Heaton M.P."/>
            <person name="Clawson M.L."/>
            <person name="Chitko-Mckown C.G."/>
            <person name="Capik S.F."/>
            <person name="DeDonder K.D."/>
            <person name="Apley M.D."/>
            <person name="Lubbers B.V."/>
            <person name="White B.J."/>
            <person name="Larson R.L."/>
        </authorList>
    </citation>
    <scope>NUCLEOTIDE SEQUENCE [LARGE SCALE GENOMIC DNA]</scope>
    <source>
        <strain evidence="1 2">USDA-ARS-USMARC-56511</strain>
    </source>
</reference>
<sequence>MSIDLDRATHIVEKAFLPLRGDVREDPSDASFALTVTDGSQVLASIAHVARSQYSHAGHLAALIEQTRLELARDGHALEPWSMPG</sequence>
<dbReference type="RefSeq" id="WP_059315316.1">
    <property type="nucleotide sequence ID" value="NZ_CP013987.1"/>
</dbReference>
<protein>
    <recommendedName>
        <fullName evidence="3">DUF3509 domain-containing protein</fullName>
    </recommendedName>
</protein>
<proteinExistence type="predicted"/>
<dbReference type="AlphaFoldDB" id="A0A0U4VPR3"/>
<dbReference type="OrthoDB" id="6898300at2"/>
<evidence type="ECO:0000313" key="2">
    <source>
        <dbReference type="Proteomes" id="UP000064137"/>
    </source>
</evidence>
<gene>
    <name evidence="1" type="ORF">APT59_13440</name>
</gene>
<evidence type="ECO:0008006" key="3">
    <source>
        <dbReference type="Google" id="ProtNLM"/>
    </source>
</evidence>
<evidence type="ECO:0000313" key="1">
    <source>
        <dbReference type="EMBL" id="ALZ85147.1"/>
    </source>
</evidence>
<name>A0A0U4VPR3_9PSED</name>
<dbReference type="KEGG" id="por:APT59_13440"/>
<dbReference type="EMBL" id="CP013987">
    <property type="protein sequence ID" value="ALZ85147.1"/>
    <property type="molecule type" value="Genomic_DNA"/>
</dbReference>
<organism evidence="1 2">
    <name type="scientific">Pseudomonas oryzihabitans</name>
    <dbReference type="NCBI Taxonomy" id="47885"/>
    <lineage>
        <taxon>Bacteria</taxon>
        <taxon>Pseudomonadati</taxon>
        <taxon>Pseudomonadota</taxon>
        <taxon>Gammaproteobacteria</taxon>
        <taxon>Pseudomonadales</taxon>
        <taxon>Pseudomonadaceae</taxon>
        <taxon>Pseudomonas</taxon>
    </lineage>
</organism>
<dbReference type="Proteomes" id="UP000064137">
    <property type="component" value="Chromosome"/>
</dbReference>
<accession>A0A0U4VPR3</accession>